<dbReference type="Proteomes" id="UP000652761">
    <property type="component" value="Unassembled WGS sequence"/>
</dbReference>
<dbReference type="AlphaFoldDB" id="A0A843TBY8"/>
<comment type="caution">
    <text evidence="8">The sequence shown here is derived from an EMBL/GenBank/DDBJ whole genome shotgun (WGS) entry which is preliminary data.</text>
</comment>
<feature type="transmembrane region" description="Helical" evidence="6">
    <location>
        <begin position="357"/>
        <end position="379"/>
    </location>
</feature>
<gene>
    <name evidence="8" type="ORF">Taro_002134</name>
</gene>
<sequence length="479" mass="50555">LFFSVAPSRPAPTAGKGGGGGGDMEEGLLLRPSTEGAAAAWGRWGRPWRGGVVQGMKEEAGRLGRLAAPMVAVTVAQYSVQVVSTMVVGHLGELALSGAAIATSICGVTGFSLLVSDLLVLVWGAVATSTGSLIMNELTKASTCTVWIQQLGMASALDTLCGQAYGARQYQKLGSHTYKAILILLLVCVPISLLWASMGKILSLIGQDPLISQEAGKYSRWMIPSLFAYATCQPLVKFLQAQSLTCPMLLGSISTLCLHVPLCWVLVFKTGLGNAGAALAIGISYWLNVLVLGLYVYHSSSCKATRAPLTREAFQNANEFLRLAIPSAVMICLEWWSFELLILMSGLLPNPQLETSVLSICLTTISTIYAIPYGIGAAAGTRVSNELGAGNPQGAQTSVCMAMLVAITEAAMVSLTLFAVRHVWGRAYSDVDEVIIYVTNMAPLVCISLILDSLQGVLSGIKAASALLLSKLLNLQSCF</sequence>
<dbReference type="Pfam" id="PF01554">
    <property type="entry name" value="MatE"/>
    <property type="match status" value="2"/>
</dbReference>
<evidence type="ECO:0000313" key="9">
    <source>
        <dbReference type="Proteomes" id="UP000652761"/>
    </source>
</evidence>
<accession>A0A843TBY8</accession>
<feature type="region of interest" description="Disordered" evidence="7">
    <location>
        <begin position="1"/>
        <end position="27"/>
    </location>
</feature>
<comment type="caution">
    <text evidence="6">Lacks conserved residue(s) required for the propagation of feature annotation.</text>
</comment>
<dbReference type="GO" id="GO:0015297">
    <property type="term" value="F:antiporter activity"/>
    <property type="evidence" value="ECO:0007669"/>
    <property type="project" value="InterPro"/>
</dbReference>
<feature type="transmembrane region" description="Helical" evidence="6">
    <location>
        <begin position="178"/>
        <end position="198"/>
    </location>
</feature>
<proteinExistence type="inferred from homology"/>
<keyword evidence="4 6" id="KW-1133">Transmembrane helix</keyword>
<feature type="transmembrane region" description="Helical" evidence="6">
    <location>
        <begin position="100"/>
        <end position="126"/>
    </location>
</feature>
<dbReference type="PANTHER" id="PTHR11206">
    <property type="entry name" value="MULTIDRUG RESISTANCE PROTEIN"/>
    <property type="match status" value="1"/>
</dbReference>
<dbReference type="InterPro" id="IPR045069">
    <property type="entry name" value="MATE_euk"/>
</dbReference>
<name>A0A843TBY8_COLES</name>
<protein>
    <recommendedName>
        <fullName evidence="6">Protein DETOXIFICATION</fullName>
    </recommendedName>
    <alternativeName>
        <fullName evidence="6">Multidrug and toxic compound extrusion protein</fullName>
    </alternativeName>
</protein>
<evidence type="ECO:0000256" key="4">
    <source>
        <dbReference type="ARBA" id="ARBA00022989"/>
    </source>
</evidence>
<keyword evidence="9" id="KW-1185">Reference proteome</keyword>
<dbReference type="NCBIfam" id="TIGR00797">
    <property type="entry name" value="matE"/>
    <property type="match status" value="1"/>
</dbReference>
<evidence type="ECO:0000313" key="8">
    <source>
        <dbReference type="EMBL" id="MQL69842.1"/>
    </source>
</evidence>
<dbReference type="GO" id="GO:0042910">
    <property type="term" value="F:xenobiotic transmembrane transporter activity"/>
    <property type="evidence" value="ECO:0007669"/>
    <property type="project" value="InterPro"/>
</dbReference>
<comment type="similarity">
    <text evidence="2 6">Belongs to the multi antimicrobial extrusion (MATE) (TC 2.A.66.1) family.</text>
</comment>
<evidence type="ECO:0000256" key="7">
    <source>
        <dbReference type="SAM" id="MobiDB-lite"/>
    </source>
</evidence>
<evidence type="ECO:0000256" key="2">
    <source>
        <dbReference type="ARBA" id="ARBA00010199"/>
    </source>
</evidence>
<dbReference type="GO" id="GO:1990961">
    <property type="term" value="P:xenobiotic detoxification by transmembrane export across the plasma membrane"/>
    <property type="evidence" value="ECO:0007669"/>
    <property type="project" value="InterPro"/>
</dbReference>
<dbReference type="InterPro" id="IPR002528">
    <property type="entry name" value="MATE_fam"/>
</dbReference>
<organism evidence="8 9">
    <name type="scientific">Colocasia esculenta</name>
    <name type="common">Wild taro</name>
    <name type="synonym">Arum esculentum</name>
    <dbReference type="NCBI Taxonomy" id="4460"/>
    <lineage>
        <taxon>Eukaryota</taxon>
        <taxon>Viridiplantae</taxon>
        <taxon>Streptophyta</taxon>
        <taxon>Embryophyta</taxon>
        <taxon>Tracheophyta</taxon>
        <taxon>Spermatophyta</taxon>
        <taxon>Magnoliopsida</taxon>
        <taxon>Liliopsida</taxon>
        <taxon>Araceae</taxon>
        <taxon>Aroideae</taxon>
        <taxon>Colocasieae</taxon>
        <taxon>Colocasia</taxon>
    </lineage>
</organism>
<feature type="non-terminal residue" evidence="8">
    <location>
        <position position="1"/>
    </location>
</feature>
<comment type="subcellular location">
    <subcellularLocation>
        <location evidence="1">Membrane</location>
        <topology evidence="1">Multi-pass membrane protein</topology>
    </subcellularLocation>
</comment>
<reference evidence="8" key="1">
    <citation type="submission" date="2017-07" db="EMBL/GenBank/DDBJ databases">
        <title>Taro Niue Genome Assembly and Annotation.</title>
        <authorList>
            <person name="Atibalentja N."/>
            <person name="Keating K."/>
            <person name="Fields C.J."/>
        </authorList>
    </citation>
    <scope>NUCLEOTIDE SEQUENCE</scope>
    <source>
        <strain evidence="8">Niue_2</strain>
        <tissue evidence="8">Leaf</tissue>
    </source>
</reference>
<feature type="transmembrane region" description="Helical" evidence="6">
    <location>
        <begin position="399"/>
        <end position="422"/>
    </location>
</feature>
<evidence type="ECO:0000256" key="6">
    <source>
        <dbReference type="RuleBase" id="RU004914"/>
    </source>
</evidence>
<evidence type="ECO:0000256" key="3">
    <source>
        <dbReference type="ARBA" id="ARBA00022692"/>
    </source>
</evidence>
<dbReference type="CDD" id="cd13132">
    <property type="entry name" value="MATE_eukaryotic"/>
    <property type="match status" value="1"/>
</dbReference>
<feature type="transmembrane region" description="Helical" evidence="6">
    <location>
        <begin position="248"/>
        <end position="268"/>
    </location>
</feature>
<keyword evidence="5 6" id="KW-0472">Membrane</keyword>
<feature type="transmembrane region" description="Helical" evidence="6">
    <location>
        <begin position="274"/>
        <end position="298"/>
    </location>
</feature>
<evidence type="ECO:0000256" key="5">
    <source>
        <dbReference type="ARBA" id="ARBA00023136"/>
    </source>
</evidence>
<dbReference type="OrthoDB" id="2126698at2759"/>
<dbReference type="GO" id="GO:0016020">
    <property type="term" value="C:membrane"/>
    <property type="evidence" value="ECO:0007669"/>
    <property type="project" value="UniProtKB-SubCell"/>
</dbReference>
<dbReference type="EMBL" id="NMUH01000048">
    <property type="protein sequence ID" value="MQL69842.1"/>
    <property type="molecule type" value="Genomic_DNA"/>
</dbReference>
<keyword evidence="3 6" id="KW-0812">Transmembrane</keyword>
<evidence type="ECO:0000256" key="1">
    <source>
        <dbReference type="ARBA" id="ARBA00004141"/>
    </source>
</evidence>
<feature type="transmembrane region" description="Helical" evidence="6">
    <location>
        <begin position="319"/>
        <end position="337"/>
    </location>
</feature>
<feature type="transmembrane region" description="Helical" evidence="6">
    <location>
        <begin position="434"/>
        <end position="454"/>
    </location>
</feature>